<dbReference type="InterPro" id="IPR000873">
    <property type="entry name" value="AMP-dep_synth/lig_dom"/>
</dbReference>
<proteinExistence type="predicted"/>
<dbReference type="InterPro" id="IPR020845">
    <property type="entry name" value="AMP-binding_CS"/>
</dbReference>
<evidence type="ECO:0000256" key="1">
    <source>
        <dbReference type="ARBA" id="ARBA00022598"/>
    </source>
</evidence>
<dbReference type="InterPro" id="IPR042099">
    <property type="entry name" value="ANL_N_sf"/>
</dbReference>
<sequence>PRAHICDFKTFVLDAGEGDQLSIVAEMQYNRRYVLVDNTAHVISGEEGIRTSKVIGDGKLVTSLEDYRCFHDLLLSKVQQQDEKPCMGYRTSLDGSFEWMSYRQVYELVLSLGSALRRVNELVRRTPACVGIYATNCPEWTISELSCWSYGLVAVPLYDTLGEEAIQHICKQTAISIIICDTPGNVRKLLTKRLKLDCLKHILIIRPEAELSELQKEAGDDLQICDFYEFMESGKKNRQEPCPADESELLLICYTSGTTGLPKGVTLTNREILGTIAGMVKQTPELVSDDAVHLAFLPLAHVYEQLVELLVLYSGGRIGFSLGGLPTLMQDIVALRPTLFVAVPRLLNRLYGAVHSKISSRGWEKTALEWAVDSQLTLADKQIYYHGTLYDKLIFSKIRQLFGGNLKAVITGSAAMSSNVLRFTRALFNCPVIEGYGCTEACGVLTISVAGDLNGGHVGTPIPSVVLKLTDVPEMGIVAARDNKGEICWKSVGGTPGYYKSPEATADLIDQHGWMHTGDIGTWVNDCLKIVDRCKHIFKLSQGEYVAPEKVELVYQESLLISNVFVDGSPLSSFPVAIIVPDKQGVLRALNENGKNFNNCALRTLCESSLVKTLIYKDCIRLGEKAKLRGFEKVRNIHLTPRAFTVENGLLTPTLKASRHAIRRCYSKELVLLQKEPMS</sequence>
<dbReference type="PROSITE" id="PS00455">
    <property type="entry name" value="AMP_BINDING"/>
    <property type="match status" value="1"/>
</dbReference>
<keyword evidence="1 5" id="KW-0436">Ligase</keyword>
<accession>A0A0X3Q4T0</accession>
<reference evidence="5" key="1">
    <citation type="submission" date="2016-01" db="EMBL/GenBank/DDBJ databases">
        <title>Reference transcriptome for the parasite Schistocephalus solidus: insights into the molecular evolution of parasitism.</title>
        <authorList>
            <person name="Hebert F.O."/>
            <person name="Grambauer S."/>
            <person name="Barber I."/>
            <person name="Landry C.R."/>
            <person name="Aubin-Horth N."/>
        </authorList>
    </citation>
    <scope>NUCLEOTIDE SEQUENCE</scope>
</reference>
<dbReference type="PANTHER" id="PTHR43272:SF107">
    <property type="entry name" value="LONG-CHAIN-FATTY-ACID--COA LIGASE 5"/>
    <property type="match status" value="1"/>
</dbReference>
<keyword evidence="2" id="KW-0443">Lipid metabolism</keyword>
<dbReference type="Pfam" id="PF00501">
    <property type="entry name" value="AMP-binding"/>
    <property type="match status" value="1"/>
</dbReference>
<evidence type="ECO:0000259" key="4">
    <source>
        <dbReference type="Pfam" id="PF00501"/>
    </source>
</evidence>
<evidence type="ECO:0000256" key="3">
    <source>
        <dbReference type="ARBA" id="ARBA00026121"/>
    </source>
</evidence>
<dbReference type="SUPFAM" id="SSF56801">
    <property type="entry name" value="Acetyl-CoA synthetase-like"/>
    <property type="match status" value="1"/>
</dbReference>
<keyword evidence="2" id="KW-0276">Fatty acid metabolism</keyword>
<dbReference type="GO" id="GO:0016020">
    <property type="term" value="C:membrane"/>
    <property type="evidence" value="ECO:0007669"/>
    <property type="project" value="TreeGrafter"/>
</dbReference>
<gene>
    <name evidence="5" type="primary">ACSL1</name>
    <name evidence="5" type="ORF">TR157392</name>
</gene>
<dbReference type="PANTHER" id="PTHR43272">
    <property type="entry name" value="LONG-CHAIN-FATTY-ACID--COA LIGASE"/>
    <property type="match status" value="1"/>
</dbReference>
<evidence type="ECO:0000256" key="2">
    <source>
        <dbReference type="ARBA" id="ARBA00022832"/>
    </source>
</evidence>
<organism evidence="5">
    <name type="scientific">Schistocephalus solidus</name>
    <name type="common">Tapeworm</name>
    <dbReference type="NCBI Taxonomy" id="70667"/>
    <lineage>
        <taxon>Eukaryota</taxon>
        <taxon>Metazoa</taxon>
        <taxon>Spiralia</taxon>
        <taxon>Lophotrochozoa</taxon>
        <taxon>Platyhelminthes</taxon>
        <taxon>Cestoda</taxon>
        <taxon>Eucestoda</taxon>
        <taxon>Diphyllobothriidea</taxon>
        <taxon>Diphyllobothriidae</taxon>
        <taxon>Schistocephalus</taxon>
    </lineage>
</organism>
<dbReference type="GO" id="GO:0005783">
    <property type="term" value="C:endoplasmic reticulum"/>
    <property type="evidence" value="ECO:0007669"/>
    <property type="project" value="TreeGrafter"/>
</dbReference>
<dbReference type="EMBL" id="GEEE01007493">
    <property type="protein sequence ID" value="JAP55732.1"/>
    <property type="molecule type" value="Transcribed_RNA"/>
</dbReference>
<name>A0A0X3Q4T0_SCHSO</name>
<feature type="non-terminal residue" evidence="5">
    <location>
        <position position="1"/>
    </location>
</feature>
<dbReference type="Gene3D" id="3.40.50.12780">
    <property type="entry name" value="N-terminal domain of ligase-like"/>
    <property type="match status" value="1"/>
</dbReference>
<feature type="domain" description="AMP-dependent synthetase/ligase" evidence="4">
    <location>
        <begin position="78"/>
        <end position="499"/>
    </location>
</feature>
<dbReference type="GO" id="GO:0004467">
    <property type="term" value="F:long-chain fatty acid-CoA ligase activity"/>
    <property type="evidence" value="ECO:0007669"/>
    <property type="project" value="UniProtKB-EC"/>
</dbReference>
<dbReference type="EC" id="6.2.1.3" evidence="3"/>
<protein>
    <recommendedName>
        <fullName evidence="3">long-chain-fatty-acid--CoA ligase</fullName>
        <ecNumber evidence="3">6.2.1.3</ecNumber>
    </recommendedName>
</protein>
<evidence type="ECO:0000313" key="5">
    <source>
        <dbReference type="EMBL" id="JAP55732.1"/>
    </source>
</evidence>
<dbReference type="AlphaFoldDB" id="A0A0X3Q4T0"/>